<dbReference type="EMBL" id="JAVKGR010000007">
    <property type="protein sequence ID" value="MDR8019433.1"/>
    <property type="molecule type" value="Genomic_DNA"/>
</dbReference>
<evidence type="ECO:0000256" key="3">
    <source>
        <dbReference type="ARBA" id="ARBA00022475"/>
    </source>
</evidence>
<evidence type="ECO:0000313" key="10">
    <source>
        <dbReference type="Proteomes" id="UP001251870"/>
    </source>
</evidence>
<dbReference type="PANTHER" id="PTHR30506:SF3">
    <property type="entry name" value="UPF0126 INNER MEMBRANE PROTEIN YADS-RELATED"/>
    <property type="match status" value="1"/>
</dbReference>
<dbReference type="Proteomes" id="UP001251870">
    <property type="component" value="Unassembled WGS sequence"/>
</dbReference>
<accession>A0ABU2DSH3</accession>
<name>A0ABU2DSH3_9MICC</name>
<evidence type="ECO:0000256" key="4">
    <source>
        <dbReference type="ARBA" id="ARBA00022692"/>
    </source>
</evidence>
<feature type="domain" description="Glycine transporter" evidence="8">
    <location>
        <begin position="16"/>
        <end position="88"/>
    </location>
</feature>
<feature type="domain" description="Glycine transporter" evidence="8">
    <location>
        <begin position="102"/>
        <end position="175"/>
    </location>
</feature>
<keyword evidence="5 7" id="KW-1133">Transmembrane helix</keyword>
<feature type="transmembrane region" description="Helical" evidence="7">
    <location>
        <begin position="100"/>
        <end position="119"/>
    </location>
</feature>
<keyword evidence="10" id="KW-1185">Reference proteome</keyword>
<dbReference type="PANTHER" id="PTHR30506">
    <property type="entry name" value="INNER MEMBRANE PROTEIN"/>
    <property type="match status" value="1"/>
</dbReference>
<comment type="caution">
    <text evidence="9">The sequence shown here is derived from an EMBL/GenBank/DDBJ whole genome shotgun (WGS) entry which is preliminary data.</text>
</comment>
<keyword evidence="4 7" id="KW-0812">Transmembrane</keyword>
<comment type="similarity">
    <text evidence="2">Belongs to the UPF0126 family.</text>
</comment>
<evidence type="ECO:0000256" key="6">
    <source>
        <dbReference type="ARBA" id="ARBA00023136"/>
    </source>
</evidence>
<feature type="transmembrane region" description="Helical" evidence="7">
    <location>
        <begin position="13"/>
        <end position="34"/>
    </location>
</feature>
<keyword evidence="6 7" id="KW-0472">Membrane</keyword>
<dbReference type="InterPro" id="IPR005115">
    <property type="entry name" value="Gly_transporter"/>
</dbReference>
<organism evidence="9 10">
    <name type="scientific">Nesterenkonia aerolata</name>
    <dbReference type="NCBI Taxonomy" id="3074079"/>
    <lineage>
        <taxon>Bacteria</taxon>
        <taxon>Bacillati</taxon>
        <taxon>Actinomycetota</taxon>
        <taxon>Actinomycetes</taxon>
        <taxon>Micrococcales</taxon>
        <taxon>Micrococcaceae</taxon>
        <taxon>Nesterenkonia</taxon>
    </lineage>
</organism>
<evidence type="ECO:0000256" key="5">
    <source>
        <dbReference type="ARBA" id="ARBA00022989"/>
    </source>
</evidence>
<evidence type="ECO:0000256" key="2">
    <source>
        <dbReference type="ARBA" id="ARBA00008193"/>
    </source>
</evidence>
<feature type="transmembrane region" description="Helical" evidence="7">
    <location>
        <begin position="182"/>
        <end position="200"/>
    </location>
</feature>
<feature type="transmembrane region" description="Helical" evidence="7">
    <location>
        <begin position="41"/>
        <end position="61"/>
    </location>
</feature>
<evidence type="ECO:0000313" key="9">
    <source>
        <dbReference type="EMBL" id="MDR8019433.1"/>
    </source>
</evidence>
<evidence type="ECO:0000256" key="1">
    <source>
        <dbReference type="ARBA" id="ARBA00004651"/>
    </source>
</evidence>
<protein>
    <submittedName>
        <fullName evidence="9">TRIC cation channel family protein</fullName>
    </submittedName>
</protein>
<evidence type="ECO:0000256" key="7">
    <source>
        <dbReference type="SAM" id="Phobius"/>
    </source>
</evidence>
<gene>
    <name evidence="9" type="ORF">RIL96_07610</name>
</gene>
<reference evidence="9 10" key="1">
    <citation type="submission" date="2023-09" db="EMBL/GenBank/DDBJ databases">
        <title>Description of three actinobacteria isolated from air of manufacturing shop in a pharmaceutical factory.</title>
        <authorList>
            <person name="Zhang D.-F."/>
        </authorList>
    </citation>
    <scope>NUCLEOTIDE SEQUENCE [LARGE SCALE GENOMIC DNA]</scope>
    <source>
        <strain evidence="9 10">LY-0111</strain>
    </source>
</reference>
<sequence length="219" mass="22533">MTALLTGLPQVDIILILELVGTFAFAVSGALLAVRKGFDLVGSLLLAGLAGLGGGVIRDLVLDSGVPNAFDTPLYLLPVLIAVLAVYLTLIRETRLRRTLLVFDALGLSLFCVMGATIAHDVGLNPVACILMGVTTAVGGGTLRDVVANEVPQIVNPEGVYAAPALLGAALTTLVLELGVFGALTGTGIVAVVLTLRLLALSFGWRIPRAAHGSGEERT</sequence>
<evidence type="ECO:0000259" key="8">
    <source>
        <dbReference type="Pfam" id="PF03458"/>
    </source>
</evidence>
<feature type="transmembrane region" description="Helical" evidence="7">
    <location>
        <begin position="73"/>
        <end position="91"/>
    </location>
</feature>
<comment type="subcellular location">
    <subcellularLocation>
        <location evidence="1">Cell membrane</location>
        <topology evidence="1">Multi-pass membrane protein</topology>
    </subcellularLocation>
</comment>
<proteinExistence type="inferred from homology"/>
<dbReference type="Pfam" id="PF03458">
    <property type="entry name" value="Gly_transporter"/>
    <property type="match status" value="2"/>
</dbReference>
<keyword evidence="3" id="KW-1003">Cell membrane</keyword>
<dbReference type="RefSeq" id="WP_310548424.1">
    <property type="nucleotide sequence ID" value="NZ_JAVKGR010000007.1"/>
</dbReference>